<reference evidence="2" key="1">
    <citation type="submission" date="2016-02" db="EMBL/GenBank/DDBJ databases">
        <title>Draft genome sequence of Microdochium bolleyi, a fungal endophyte of beachgrass.</title>
        <authorList>
            <consortium name="DOE Joint Genome Institute"/>
            <person name="David A.S."/>
            <person name="May G."/>
            <person name="Haridas S."/>
            <person name="Lim J."/>
            <person name="Wang M."/>
            <person name="Labutti K."/>
            <person name="Lipzen A."/>
            <person name="Barry K."/>
            <person name="Grigoriev I.V."/>
        </authorList>
    </citation>
    <scope>NUCLEOTIDE SEQUENCE [LARGE SCALE GENOMIC DNA]</scope>
    <source>
        <strain evidence="2">J235TASD1</strain>
    </source>
</reference>
<keyword evidence="2" id="KW-1185">Reference proteome</keyword>
<gene>
    <name evidence="1" type="ORF">Micbo1qcDRAFT_45688</name>
</gene>
<evidence type="ECO:0000313" key="2">
    <source>
        <dbReference type="Proteomes" id="UP000070501"/>
    </source>
</evidence>
<evidence type="ECO:0000313" key="1">
    <source>
        <dbReference type="EMBL" id="KXJ94683.1"/>
    </source>
</evidence>
<proteinExistence type="predicted"/>
<dbReference type="AlphaFoldDB" id="A0A136JBX9"/>
<organism evidence="1 2">
    <name type="scientific">Microdochium bolleyi</name>
    <dbReference type="NCBI Taxonomy" id="196109"/>
    <lineage>
        <taxon>Eukaryota</taxon>
        <taxon>Fungi</taxon>
        <taxon>Dikarya</taxon>
        <taxon>Ascomycota</taxon>
        <taxon>Pezizomycotina</taxon>
        <taxon>Sordariomycetes</taxon>
        <taxon>Xylariomycetidae</taxon>
        <taxon>Xylariales</taxon>
        <taxon>Microdochiaceae</taxon>
        <taxon>Microdochium</taxon>
    </lineage>
</organism>
<accession>A0A136JBX9</accession>
<name>A0A136JBX9_9PEZI</name>
<dbReference type="InParanoid" id="A0A136JBX9"/>
<dbReference type="EMBL" id="KQ964247">
    <property type="protein sequence ID" value="KXJ94683.1"/>
    <property type="molecule type" value="Genomic_DNA"/>
</dbReference>
<dbReference type="Proteomes" id="UP000070501">
    <property type="component" value="Unassembled WGS sequence"/>
</dbReference>
<protein>
    <submittedName>
        <fullName evidence="1">Uncharacterized protein</fullName>
    </submittedName>
</protein>
<sequence length="193" mass="20532">MEDTEAFLEGGSTLLPWLDIVSSELEALASLAISAYCSGLAVVVGLPLGATLLRALSTLPCIVFGASPESSGLVDLGMSSRASCLERSEGNTGYACSASSWHSSIRPRDMPGCQSLGTTCDYQKTWGFVRRIAMIRCFCRKALSWLSKHLTHVASGRGRRRLGGDSRHLARVVCGLCLRAQDGGGRWTGCASD</sequence>